<evidence type="ECO:0000313" key="3">
    <source>
        <dbReference type="EMBL" id="GEY54019.1"/>
    </source>
</evidence>
<accession>A0A699HPG4</accession>
<feature type="coiled-coil region" evidence="1">
    <location>
        <begin position="537"/>
        <end position="564"/>
    </location>
</feature>
<dbReference type="EMBL" id="BKCJ010187223">
    <property type="protein sequence ID" value="GEY54019.1"/>
    <property type="molecule type" value="Genomic_DNA"/>
</dbReference>
<reference evidence="3" key="1">
    <citation type="journal article" date="2019" name="Sci. Rep.">
        <title>Draft genome of Tanacetum cinerariifolium, the natural source of mosquito coil.</title>
        <authorList>
            <person name="Yamashiro T."/>
            <person name="Shiraishi A."/>
            <person name="Satake H."/>
            <person name="Nakayama K."/>
        </authorList>
    </citation>
    <scope>NUCLEOTIDE SEQUENCE</scope>
</reference>
<evidence type="ECO:0008006" key="4">
    <source>
        <dbReference type="Google" id="ProtNLM"/>
    </source>
</evidence>
<dbReference type="AlphaFoldDB" id="A0A699HPG4"/>
<name>A0A699HPG4_TANCI</name>
<gene>
    <name evidence="3" type="ORF">Tci_425993</name>
</gene>
<evidence type="ECO:0000256" key="1">
    <source>
        <dbReference type="SAM" id="Coils"/>
    </source>
</evidence>
<sequence length="770" mass="84657">MDLSFKGGSNRHLSNTRGEGIQLAYSGAQRGVGIGTLAWKLRCQNTSHLGLTHDKCHWYYKIYDGELSGLRSLVGLDLQALLGLDLVLNKAIEMISCTIESKQLALPRGQTSRLDSGVRRIPFIGESSTSISLITVVAKVGPLLGQGSRSSCLRTRITFRGCQLIRTLPAKRLVTNPRPSCCPKPVVPAICHQVPQSSIFTMCGVMLRTKFHIPNTVHPEFPDHNNRIRNSPPGKISLSVISAAKVSHFEILCRVHGFVPNVGNFCRFYNNSKIKKFLEPFLCFVDISRYYEFDDNVYPVFLFDMDLFAFVNHADPTKVRIYKKQVEEGQTPLLESTRGRVVSLAGVNDQGNQNEVDQDVGAHVINEASGDAAVADQIEESDHVVQDEEANIVRIEDEVPATVAEKAKGSQKKRKVSVRGDGRTNSVMGPNLWTHNPTEWSSMPPPPILTVVVATTAIIGATFALIYESGTGPVQCSIFRDSASHSTADADIAGPSRPAGTEGSTSGGFSAKVRLRSEHCYRERKKFERKCQRQGTEAAWVDELNGLKEQNLALEEEKNAFEHKVAALEFVDAAKVAELASLTAQTAKLTQDLSELGLSCDELSVKASSLEAERDRLVGRVSLLEGTCYELRDEMSGYKLFKEQIEVVQDEQVKVLSDKVAKLDSDLMGMALHLDEEFYPCFLTTIAGRRKAKKGLIDVAARNPSIEANYISIVAALCAVDFPLLAQLESQKDADIADIMGLLHLDGLAVETLEADQLQPSPEQLRLPIH</sequence>
<protein>
    <recommendedName>
        <fullName evidence="4">Transposase (Putative), gypsy type</fullName>
    </recommendedName>
</protein>
<feature type="compositionally biased region" description="Polar residues" evidence="2">
    <location>
        <begin position="423"/>
        <end position="439"/>
    </location>
</feature>
<comment type="caution">
    <text evidence="3">The sequence shown here is derived from an EMBL/GenBank/DDBJ whole genome shotgun (WGS) entry which is preliminary data.</text>
</comment>
<proteinExistence type="predicted"/>
<keyword evidence="1" id="KW-0175">Coiled coil</keyword>
<feature type="region of interest" description="Disordered" evidence="2">
    <location>
        <begin position="405"/>
        <end position="439"/>
    </location>
</feature>
<feature type="region of interest" description="Disordered" evidence="2">
    <location>
        <begin position="487"/>
        <end position="508"/>
    </location>
</feature>
<organism evidence="3">
    <name type="scientific">Tanacetum cinerariifolium</name>
    <name type="common">Dalmatian daisy</name>
    <name type="synonym">Chrysanthemum cinerariifolium</name>
    <dbReference type="NCBI Taxonomy" id="118510"/>
    <lineage>
        <taxon>Eukaryota</taxon>
        <taxon>Viridiplantae</taxon>
        <taxon>Streptophyta</taxon>
        <taxon>Embryophyta</taxon>
        <taxon>Tracheophyta</taxon>
        <taxon>Spermatophyta</taxon>
        <taxon>Magnoliopsida</taxon>
        <taxon>eudicotyledons</taxon>
        <taxon>Gunneridae</taxon>
        <taxon>Pentapetalae</taxon>
        <taxon>asterids</taxon>
        <taxon>campanulids</taxon>
        <taxon>Asterales</taxon>
        <taxon>Asteraceae</taxon>
        <taxon>Asteroideae</taxon>
        <taxon>Anthemideae</taxon>
        <taxon>Anthemidinae</taxon>
        <taxon>Tanacetum</taxon>
    </lineage>
</organism>
<evidence type="ECO:0000256" key="2">
    <source>
        <dbReference type="SAM" id="MobiDB-lite"/>
    </source>
</evidence>